<reference evidence="1 2" key="1">
    <citation type="submission" date="2023-06" db="EMBL/GenBank/DDBJ databases">
        <title>Sporosarcina sp. nov., isolated from Korean traditional fermented seafood 'Jeotgal'.</title>
        <authorList>
            <person name="Yang A.I."/>
            <person name="Shin N.-R."/>
        </authorList>
    </citation>
    <scope>NUCLEOTIDE SEQUENCE [LARGE SCALE GENOMIC DNA]</scope>
    <source>
        <strain evidence="1 2">KCTC13119</strain>
    </source>
</reference>
<name>A0ABU4GEF4_9BACL</name>
<evidence type="ECO:0000313" key="1">
    <source>
        <dbReference type="EMBL" id="MDW0114713.1"/>
    </source>
</evidence>
<accession>A0ABU4GEF4</accession>
<protein>
    <submittedName>
        <fullName evidence="1">Uncharacterized protein</fullName>
    </submittedName>
</protein>
<sequence length="174" mass="20801">MQGEIVANANQILKGVQYDFELAFDWDKAYYEPYYKYFSHPDIEVRKYSLLIFVGGLGNWRLESGHIFKSTEEMNKINPDEKQYKYCFEDYIRSFLKYKESIKQEFPLLYSRILWYLLWLDNRRPFDSIFTSVDSQLFAELRYTLTASGVDASKFQENFLAIIEEVGLTHTRLK</sequence>
<organism evidence="1 2">
    <name type="scientific">Sporosarcina saromensis</name>
    <dbReference type="NCBI Taxonomy" id="359365"/>
    <lineage>
        <taxon>Bacteria</taxon>
        <taxon>Bacillati</taxon>
        <taxon>Bacillota</taxon>
        <taxon>Bacilli</taxon>
        <taxon>Bacillales</taxon>
        <taxon>Caryophanaceae</taxon>
        <taxon>Sporosarcina</taxon>
    </lineage>
</organism>
<keyword evidence="2" id="KW-1185">Reference proteome</keyword>
<comment type="caution">
    <text evidence="1">The sequence shown here is derived from an EMBL/GenBank/DDBJ whole genome shotgun (WGS) entry which is preliminary data.</text>
</comment>
<dbReference type="RefSeq" id="WP_317945955.1">
    <property type="nucleotide sequence ID" value="NZ_JAUBDI010000020.1"/>
</dbReference>
<dbReference type="EMBL" id="JAUBDI010000020">
    <property type="protein sequence ID" value="MDW0114713.1"/>
    <property type="molecule type" value="Genomic_DNA"/>
</dbReference>
<proteinExistence type="predicted"/>
<gene>
    <name evidence="1" type="ORF">QT711_16060</name>
</gene>
<evidence type="ECO:0000313" key="2">
    <source>
        <dbReference type="Proteomes" id="UP001282284"/>
    </source>
</evidence>
<dbReference type="Proteomes" id="UP001282284">
    <property type="component" value="Unassembled WGS sequence"/>
</dbReference>